<evidence type="ECO:0000313" key="4">
    <source>
        <dbReference type="EMBL" id="TRX99772.1"/>
    </source>
</evidence>
<dbReference type="EMBL" id="VKID01000001">
    <property type="protein sequence ID" value="TRX99772.1"/>
    <property type="molecule type" value="Genomic_DNA"/>
</dbReference>
<dbReference type="GO" id="GO:0008652">
    <property type="term" value="P:amino acid biosynthetic process"/>
    <property type="evidence" value="ECO:0007669"/>
    <property type="project" value="InterPro"/>
</dbReference>
<dbReference type="CDD" id="cd02316">
    <property type="entry name" value="VcASADH2_like_N"/>
    <property type="match status" value="1"/>
</dbReference>
<dbReference type="Proteomes" id="UP000315938">
    <property type="component" value="Unassembled WGS sequence"/>
</dbReference>
<dbReference type="NCBIfam" id="NF011456">
    <property type="entry name" value="PRK14874.1"/>
    <property type="match status" value="1"/>
</dbReference>
<evidence type="ECO:0000256" key="2">
    <source>
        <dbReference type="PIRSR" id="PIRSR000148-1"/>
    </source>
</evidence>
<evidence type="ECO:0000313" key="5">
    <source>
        <dbReference type="Proteomes" id="UP000315938"/>
    </source>
</evidence>
<dbReference type="Pfam" id="PF02774">
    <property type="entry name" value="Semialdhyde_dhC"/>
    <property type="match status" value="1"/>
</dbReference>
<comment type="caution">
    <text evidence="4">The sequence shown here is derived from an EMBL/GenBank/DDBJ whole genome shotgun (WGS) entry which is preliminary data.</text>
</comment>
<dbReference type="CDD" id="cd18131">
    <property type="entry name" value="ASADH_C_bac_euk_like"/>
    <property type="match status" value="1"/>
</dbReference>
<evidence type="ECO:0000256" key="1">
    <source>
        <dbReference type="ARBA" id="ARBA00010584"/>
    </source>
</evidence>
<dbReference type="InterPro" id="IPR036291">
    <property type="entry name" value="NAD(P)-bd_dom_sf"/>
</dbReference>
<dbReference type="PANTHER" id="PTHR46278">
    <property type="entry name" value="DEHYDROGENASE, PUTATIVE-RELATED"/>
    <property type="match status" value="1"/>
</dbReference>
<dbReference type="AlphaFoldDB" id="A0A553IHU9"/>
<dbReference type="GO" id="GO:0051287">
    <property type="term" value="F:NAD binding"/>
    <property type="evidence" value="ECO:0007669"/>
    <property type="project" value="InterPro"/>
</dbReference>
<dbReference type="Gene3D" id="3.40.50.720">
    <property type="entry name" value="NAD(P)-binding Rossmann-like Domain"/>
    <property type="match status" value="1"/>
</dbReference>
<dbReference type="PANTHER" id="PTHR46278:SF2">
    <property type="entry name" value="ASPARTATE-SEMIALDEHYDE DEHYDROGENASE"/>
    <property type="match status" value="1"/>
</dbReference>
<dbReference type="InterPro" id="IPR000534">
    <property type="entry name" value="Semialdehyde_DH_NAD-bd"/>
</dbReference>
<dbReference type="SUPFAM" id="SSF51735">
    <property type="entry name" value="NAD(P)-binding Rossmann-fold domains"/>
    <property type="match status" value="1"/>
</dbReference>
<accession>A0A553IHU9</accession>
<feature type="domain" description="Semialdehyde dehydrogenase NAD-binding" evidence="3">
    <location>
        <begin position="5"/>
        <end position="121"/>
    </location>
</feature>
<protein>
    <submittedName>
        <fullName evidence="4">Aspartate-semialdehyde dehydrogenase</fullName>
        <ecNumber evidence="4">1.2.1.11</ecNumber>
    </submittedName>
</protein>
<dbReference type="RefSeq" id="WP_064212138.1">
    <property type="nucleotide sequence ID" value="NZ_JACAOE010000001.1"/>
</dbReference>
<name>A0A553IHU9_ACHLA</name>
<organism evidence="4 5">
    <name type="scientific">Acholeplasma laidlawii</name>
    <dbReference type="NCBI Taxonomy" id="2148"/>
    <lineage>
        <taxon>Bacteria</taxon>
        <taxon>Bacillati</taxon>
        <taxon>Mycoplasmatota</taxon>
        <taxon>Mollicutes</taxon>
        <taxon>Acholeplasmatales</taxon>
        <taxon>Acholeplasmataceae</taxon>
        <taxon>Acholeplasma</taxon>
    </lineage>
</organism>
<gene>
    <name evidence="4" type="ORF">FNV44_01665</name>
</gene>
<dbReference type="SUPFAM" id="SSF55347">
    <property type="entry name" value="Glyceraldehyde-3-phosphate dehydrogenase-like, C-terminal domain"/>
    <property type="match status" value="1"/>
</dbReference>
<feature type="active site" description="Proton acceptor" evidence="2">
    <location>
        <position position="236"/>
    </location>
</feature>
<reference evidence="4 5" key="1">
    <citation type="submission" date="2019-07" db="EMBL/GenBank/DDBJ databases">
        <title>Genome sequence of Acholeplasma laidlawii strain with increased resistance to erythromycin.</title>
        <authorList>
            <person name="Medvedeva E.S."/>
            <person name="Baranova N.B."/>
            <person name="Siniagina M.N."/>
            <person name="Mouzykantov A."/>
            <person name="Chernova O.A."/>
            <person name="Chernov V.M."/>
        </authorList>
    </citation>
    <scope>NUCLEOTIDE SEQUENCE [LARGE SCALE GENOMIC DNA]</scope>
    <source>
        <strain evidence="4 5">PG8REry</strain>
    </source>
</reference>
<dbReference type="SMART" id="SM00859">
    <property type="entry name" value="Semialdhyde_dh"/>
    <property type="match status" value="1"/>
</dbReference>
<proteinExistence type="inferred from homology"/>
<dbReference type="GO" id="GO:0046983">
    <property type="term" value="F:protein dimerization activity"/>
    <property type="evidence" value="ECO:0007669"/>
    <property type="project" value="InterPro"/>
</dbReference>
<dbReference type="Pfam" id="PF01118">
    <property type="entry name" value="Semialdhyde_dh"/>
    <property type="match status" value="1"/>
</dbReference>
<keyword evidence="4" id="KW-0560">Oxidoreductase</keyword>
<dbReference type="GO" id="GO:0004073">
    <property type="term" value="F:aspartate-semialdehyde dehydrogenase activity"/>
    <property type="evidence" value="ECO:0007669"/>
    <property type="project" value="UniProtKB-EC"/>
</dbReference>
<comment type="similarity">
    <text evidence="1">Belongs to the aspartate-semialdehyde dehydrogenase family.</text>
</comment>
<dbReference type="InterPro" id="IPR012280">
    <property type="entry name" value="Semialdhyde_DH_dimer_dom"/>
</dbReference>
<evidence type="ECO:0000259" key="3">
    <source>
        <dbReference type="SMART" id="SM00859"/>
    </source>
</evidence>
<feature type="active site" description="Acyl-thioester intermediate" evidence="2">
    <location>
        <position position="130"/>
    </location>
</feature>
<dbReference type="PIRSF" id="PIRSF000148">
    <property type="entry name" value="ASA_dh"/>
    <property type="match status" value="1"/>
</dbReference>
<sequence>MKKVNVGIVGITGLVGQTLLEILEQSSLPVDTLYVYASSRSKGKEVAFKGQTIIIKELNEDSFNDPLDIVFFAIESDLALKYAKIASSKKIYVVDNSSAHRMIEHIPLVVPEVNSHVLKSSDYIVANPNCSTIQSVVALHTVHQLFNLVDVDYSTYQAVSGSGVNGIEDLERTSQGLEPNFYPKTIYNNVIPQIDQFLENGYTKEEMKMILETQKILASKINITATTVRVPVKVGHSVQIKATTKENIDLDKLKNAYGKIDEVKLYPSNDYPTPLDASGSNLVHIGRIRTDLNYPNKVLLWTVAYNVRKGAALNAVQIGEYIYKEFIK</sequence>
<dbReference type="EC" id="1.2.1.11" evidence="4"/>
<dbReference type="Gene3D" id="3.30.360.10">
    <property type="entry name" value="Dihydrodipicolinate Reductase, domain 2"/>
    <property type="match status" value="1"/>
</dbReference>